<evidence type="ECO:0000313" key="3">
    <source>
        <dbReference type="WBParaSite" id="nRc.2.0.1.t14108-RA"/>
    </source>
</evidence>
<keyword evidence="1" id="KW-0732">Signal</keyword>
<dbReference type="WBParaSite" id="nRc.2.0.1.t14108-RA">
    <property type="protein sequence ID" value="nRc.2.0.1.t14108-RA"/>
    <property type="gene ID" value="nRc.2.0.1.g14108"/>
</dbReference>
<evidence type="ECO:0000256" key="1">
    <source>
        <dbReference type="SAM" id="SignalP"/>
    </source>
</evidence>
<keyword evidence="2" id="KW-1185">Reference proteome</keyword>
<sequence>MEKDWFTTLIDLVLSMTVFNLPCACPNAVQNKKLRSLLLASFGAARERCSNHCRALDKSSFDELP</sequence>
<protein>
    <submittedName>
        <fullName evidence="3">Uncharacterized protein</fullName>
    </submittedName>
</protein>
<dbReference type="AlphaFoldDB" id="A0A915IL14"/>
<accession>A0A915IL14</accession>
<dbReference type="Proteomes" id="UP000887565">
    <property type="component" value="Unplaced"/>
</dbReference>
<name>A0A915IL14_ROMCU</name>
<reference evidence="3" key="1">
    <citation type="submission" date="2022-11" db="UniProtKB">
        <authorList>
            <consortium name="WormBaseParasite"/>
        </authorList>
    </citation>
    <scope>IDENTIFICATION</scope>
</reference>
<organism evidence="2 3">
    <name type="scientific">Romanomermis culicivorax</name>
    <name type="common">Nematode worm</name>
    <dbReference type="NCBI Taxonomy" id="13658"/>
    <lineage>
        <taxon>Eukaryota</taxon>
        <taxon>Metazoa</taxon>
        <taxon>Ecdysozoa</taxon>
        <taxon>Nematoda</taxon>
        <taxon>Enoplea</taxon>
        <taxon>Dorylaimia</taxon>
        <taxon>Mermithida</taxon>
        <taxon>Mermithoidea</taxon>
        <taxon>Mermithidae</taxon>
        <taxon>Romanomermis</taxon>
    </lineage>
</organism>
<feature type="signal peptide" evidence="1">
    <location>
        <begin position="1"/>
        <end position="15"/>
    </location>
</feature>
<evidence type="ECO:0000313" key="2">
    <source>
        <dbReference type="Proteomes" id="UP000887565"/>
    </source>
</evidence>
<proteinExistence type="predicted"/>
<feature type="chain" id="PRO_5037977900" evidence="1">
    <location>
        <begin position="16"/>
        <end position="65"/>
    </location>
</feature>